<dbReference type="InterPro" id="IPR006008">
    <property type="entry name" value="YciB"/>
</dbReference>
<dbReference type="EMBL" id="CP010401">
    <property type="protein sequence ID" value="ALE03256.1"/>
    <property type="molecule type" value="Genomic_DNA"/>
</dbReference>
<reference evidence="6 7" key="1">
    <citation type="journal article" date="2015" name="Genome Announc.">
        <title>Complete Genome Sequence of Bartonella ancashensis Strain 20.00, Isolated from the Blood of a Patient with Verruga Peruana.</title>
        <authorList>
            <person name="Hang J."/>
            <person name="Mullins K.E."/>
            <person name="Clifford R.J."/>
            <person name="Onmus-Leone F."/>
            <person name="Yang Y."/>
            <person name="Jiang J."/>
            <person name="Leguia M."/>
            <person name="Kasper M.R."/>
            <person name="Maguina C."/>
            <person name="Lesho E.P."/>
            <person name="Jarman R.G."/>
            <person name="Richards A.L."/>
            <person name="Blazes D."/>
        </authorList>
    </citation>
    <scope>NUCLEOTIDE SEQUENCE [LARGE SCALE GENOMIC DNA]</scope>
    <source>
        <strain evidence="6 7">20.00</strain>
    </source>
</reference>
<proteinExistence type="inferred from homology"/>
<dbReference type="PATRIC" id="fig|1318743.3.peg.454"/>
<evidence type="ECO:0000256" key="5">
    <source>
        <dbReference type="HAMAP-Rule" id="MF_00189"/>
    </source>
</evidence>
<evidence type="ECO:0000256" key="3">
    <source>
        <dbReference type="ARBA" id="ARBA00022989"/>
    </source>
</evidence>
<comment type="similarity">
    <text evidence="5">Belongs to the YciB family.</text>
</comment>
<feature type="transmembrane region" description="Helical" evidence="5">
    <location>
        <begin position="161"/>
        <end position="178"/>
    </location>
</feature>
<sequence>MKNISHKIDSIQKNTSKDKEEKISPFLKFCLEMGPLLIFFLANYKGEWLINNIELFKNFSKPIFPATIIFMISIVIALITSWVIVRTIIIMPLISGVLVLIFGFLTIWLNDDTFIKVKPTIINGLFATILFGSLFFGKPLLHYFFNNTLKLDEQGWKKMTYSWAFFFVFLAFVNEIVWRNFSDNFWATFKVFGVMPMTILFTLTQIPIMMKHSIKDDKSNS</sequence>
<keyword evidence="4 5" id="KW-0472">Membrane</keyword>
<feature type="transmembrane region" description="Helical" evidence="5">
    <location>
        <begin position="90"/>
        <end position="109"/>
    </location>
</feature>
<feature type="transmembrane region" description="Helical" evidence="5">
    <location>
        <begin position="64"/>
        <end position="85"/>
    </location>
</feature>
<keyword evidence="2 5" id="KW-0812">Transmembrane</keyword>
<dbReference type="PANTHER" id="PTHR36917">
    <property type="entry name" value="INTRACELLULAR SEPTATION PROTEIN A-RELATED"/>
    <property type="match status" value="1"/>
</dbReference>
<dbReference type="Pfam" id="PF04279">
    <property type="entry name" value="IspA"/>
    <property type="match status" value="1"/>
</dbReference>
<comment type="subcellular location">
    <subcellularLocation>
        <location evidence="5">Cell inner membrane</location>
        <topology evidence="5">Multi-pass membrane protein</topology>
    </subcellularLocation>
</comment>
<dbReference type="STRING" id="1318743.PU02_0442"/>
<dbReference type="PANTHER" id="PTHR36917:SF1">
    <property type="entry name" value="INNER MEMBRANE-SPANNING PROTEIN YCIB"/>
    <property type="match status" value="1"/>
</dbReference>
<keyword evidence="1 5" id="KW-1003">Cell membrane</keyword>
<comment type="function">
    <text evidence="5">Plays a role in cell envelope biogenesis, maintenance of cell envelope integrity and membrane homeostasis.</text>
</comment>
<keyword evidence="3 5" id="KW-1133">Transmembrane helix</keyword>
<feature type="transmembrane region" description="Helical" evidence="5">
    <location>
        <begin position="184"/>
        <end position="203"/>
    </location>
</feature>
<accession>A0A0M4LI10</accession>
<name>A0A0M4LI10_9HYPH</name>
<keyword evidence="7" id="KW-1185">Reference proteome</keyword>
<feature type="transmembrane region" description="Helical" evidence="5">
    <location>
        <begin position="121"/>
        <end position="141"/>
    </location>
</feature>
<organism evidence="6 7">
    <name type="scientific">Bartonella ancashensis</name>
    <dbReference type="NCBI Taxonomy" id="1318743"/>
    <lineage>
        <taxon>Bacteria</taxon>
        <taxon>Pseudomonadati</taxon>
        <taxon>Pseudomonadota</taxon>
        <taxon>Alphaproteobacteria</taxon>
        <taxon>Hyphomicrobiales</taxon>
        <taxon>Bartonellaceae</taxon>
        <taxon>Bartonella</taxon>
    </lineage>
</organism>
<dbReference type="NCBIfam" id="TIGR00997">
    <property type="entry name" value="ispZ"/>
    <property type="match status" value="1"/>
</dbReference>
<dbReference type="HAMAP" id="MF_00189">
    <property type="entry name" value="YciB"/>
    <property type="match status" value="1"/>
</dbReference>
<dbReference type="RefSeq" id="WP_053943868.1">
    <property type="nucleotide sequence ID" value="NZ_CP010401.1"/>
</dbReference>
<dbReference type="OrthoDB" id="9788219at2"/>
<dbReference type="AlphaFoldDB" id="A0A0M4LI10"/>
<dbReference type="Proteomes" id="UP000057213">
    <property type="component" value="Chromosome"/>
</dbReference>
<evidence type="ECO:0000313" key="6">
    <source>
        <dbReference type="EMBL" id="ALE03256.1"/>
    </source>
</evidence>
<evidence type="ECO:0000256" key="2">
    <source>
        <dbReference type="ARBA" id="ARBA00022692"/>
    </source>
</evidence>
<gene>
    <name evidence="5" type="primary">yciB</name>
    <name evidence="6" type="ORF">PU02_0442</name>
</gene>
<dbReference type="KEGG" id="banc:PU02_0442"/>
<evidence type="ECO:0000256" key="1">
    <source>
        <dbReference type="ARBA" id="ARBA00022475"/>
    </source>
</evidence>
<dbReference type="GO" id="GO:0005886">
    <property type="term" value="C:plasma membrane"/>
    <property type="evidence" value="ECO:0007669"/>
    <property type="project" value="UniProtKB-SubCell"/>
</dbReference>
<evidence type="ECO:0000256" key="4">
    <source>
        <dbReference type="ARBA" id="ARBA00023136"/>
    </source>
</evidence>
<protein>
    <recommendedName>
        <fullName evidence="5">Inner membrane-spanning protein YciB</fullName>
    </recommendedName>
</protein>
<evidence type="ECO:0000313" key="7">
    <source>
        <dbReference type="Proteomes" id="UP000057213"/>
    </source>
</evidence>
<dbReference type="NCBIfam" id="NF001323">
    <property type="entry name" value="PRK00259.1-1"/>
    <property type="match status" value="1"/>
</dbReference>
<keyword evidence="5" id="KW-0997">Cell inner membrane</keyword>